<dbReference type="RefSeq" id="XP_009492386.1">
    <property type="nucleotide sequence ID" value="XM_009494111.1"/>
</dbReference>
<protein>
    <submittedName>
        <fullName evidence="2">Uncharacterized protein</fullName>
    </submittedName>
</protein>
<evidence type="ECO:0000313" key="3">
    <source>
        <dbReference type="Proteomes" id="UP000030693"/>
    </source>
</evidence>
<feature type="compositionally biased region" description="Acidic residues" evidence="1">
    <location>
        <begin position="46"/>
        <end position="55"/>
    </location>
</feature>
<keyword evidence="3" id="KW-1185">Reference proteome</keyword>
<feature type="region of interest" description="Disordered" evidence="1">
    <location>
        <begin position="1"/>
        <end position="66"/>
    </location>
</feature>
<evidence type="ECO:0000256" key="1">
    <source>
        <dbReference type="SAM" id="MobiDB-lite"/>
    </source>
</evidence>
<organism evidence="2">
    <name type="scientific">Fonticula alba</name>
    <name type="common">Slime mold</name>
    <dbReference type="NCBI Taxonomy" id="691883"/>
    <lineage>
        <taxon>Eukaryota</taxon>
        <taxon>Rotosphaerida</taxon>
        <taxon>Fonticulaceae</taxon>
        <taxon>Fonticula</taxon>
    </lineage>
</organism>
<dbReference type="GeneID" id="20524989"/>
<name>A0A058ZE57_FONAL</name>
<proteinExistence type="predicted"/>
<dbReference type="AlphaFoldDB" id="A0A058ZE57"/>
<sequence>MPDRPDSPAPGEAPPESADSPPTRRLDIHSLAAGPGWPALQFDLTAQDDDDDDSTSGEGQHESQLEDAQDAMFSGNIRQSIHGSNLLEEGVLHPDVFQTLYSALTARSELVDWRSALACSRLWLSVVSSDSADSADADIVQQAQAARACIRAAYQSNDIQVLLGLVQRFAALNRAAGRPADATAALAGASLFAPTPAISQFLLSPEVLAEANYLLCDLARAAVFEGRLDDDPGVYRDELADLAAGDGLEAASPSVTEAVAAVVNMPGCVVEADPDADEMDRTIGSLRRVYQRICVAYILSQCAGTFQSSVLSSEQRQQTADEVLAQAVDSLRDKARSIHQSYIRLKTASDPGDQLEIIRSDAMAAWTMYGMVCLDVLQDRALADECIEYMKNLNPNHFHTVGLRALVQVNLSDAKHCPNGAPEGNPSADEDFDAADLRVVLRETAMKASSLVLTRRARLHVREAGDSTPEGE</sequence>
<gene>
    <name evidence="2" type="ORF">H696_00264</name>
</gene>
<dbReference type="Proteomes" id="UP000030693">
    <property type="component" value="Unassembled WGS sequence"/>
</dbReference>
<accession>A0A058ZE57</accession>
<evidence type="ECO:0000313" key="2">
    <source>
        <dbReference type="EMBL" id="KCV72685.1"/>
    </source>
</evidence>
<reference evidence="2" key="1">
    <citation type="submission" date="2013-04" db="EMBL/GenBank/DDBJ databases">
        <title>The Genome Sequence of Fonticula alba ATCC 38817.</title>
        <authorList>
            <consortium name="The Broad Institute Genomics Platform"/>
            <person name="Russ C."/>
            <person name="Cuomo C."/>
            <person name="Burger G."/>
            <person name="Gray M.W."/>
            <person name="Holland P.W.H."/>
            <person name="King N."/>
            <person name="Lang F.B.F."/>
            <person name="Roger A.J."/>
            <person name="Ruiz-Trillo I."/>
            <person name="Brown M."/>
            <person name="Walker B."/>
            <person name="Young S."/>
            <person name="Zeng Q."/>
            <person name="Gargeya S."/>
            <person name="Fitzgerald M."/>
            <person name="Haas B."/>
            <person name="Abouelleil A."/>
            <person name="Allen A.W."/>
            <person name="Alvarado L."/>
            <person name="Arachchi H.M."/>
            <person name="Berlin A.M."/>
            <person name="Chapman S.B."/>
            <person name="Gainer-Dewar J."/>
            <person name="Goldberg J."/>
            <person name="Griggs A."/>
            <person name="Gujja S."/>
            <person name="Hansen M."/>
            <person name="Howarth C."/>
            <person name="Imamovic A."/>
            <person name="Ireland A."/>
            <person name="Larimer J."/>
            <person name="McCowan C."/>
            <person name="Murphy C."/>
            <person name="Pearson M."/>
            <person name="Poon T.W."/>
            <person name="Priest M."/>
            <person name="Roberts A."/>
            <person name="Saif S."/>
            <person name="Shea T."/>
            <person name="Sisk P."/>
            <person name="Sykes S."/>
            <person name="Wortman J."/>
            <person name="Nusbaum C."/>
            <person name="Birren B."/>
        </authorList>
    </citation>
    <scope>NUCLEOTIDE SEQUENCE [LARGE SCALE GENOMIC DNA]</scope>
    <source>
        <strain evidence="2">ATCC 38817</strain>
    </source>
</reference>
<dbReference type="EMBL" id="KB932201">
    <property type="protein sequence ID" value="KCV72685.1"/>
    <property type="molecule type" value="Genomic_DNA"/>
</dbReference>